<dbReference type="AlphaFoldDB" id="A0A8H4IYL8"/>
<evidence type="ECO:0000313" key="1">
    <source>
        <dbReference type="EMBL" id="KAF4307503.1"/>
    </source>
</evidence>
<dbReference type="OrthoDB" id="5422579at2759"/>
<dbReference type="Gene3D" id="3.80.10.10">
    <property type="entry name" value="Ribonuclease Inhibitor"/>
    <property type="match status" value="1"/>
</dbReference>
<dbReference type="InterPro" id="IPR032675">
    <property type="entry name" value="LRR_dom_sf"/>
</dbReference>
<dbReference type="Proteomes" id="UP000572817">
    <property type="component" value="Unassembled WGS sequence"/>
</dbReference>
<comment type="caution">
    <text evidence="1">The sequence shown here is derived from an EMBL/GenBank/DDBJ whole genome shotgun (WGS) entry which is preliminary data.</text>
</comment>
<evidence type="ECO:0008006" key="3">
    <source>
        <dbReference type="Google" id="ProtNLM"/>
    </source>
</evidence>
<reference evidence="1" key="1">
    <citation type="submission" date="2020-04" db="EMBL/GenBank/DDBJ databases">
        <title>Genome Assembly and Annotation of Botryosphaeria dothidea sdau 11-99, a Latent Pathogen of Apple Fruit Ring Rot in China.</title>
        <authorList>
            <person name="Yu C."/>
            <person name="Diao Y."/>
            <person name="Lu Q."/>
            <person name="Zhao J."/>
            <person name="Cui S."/>
            <person name="Peng C."/>
            <person name="He B."/>
            <person name="Liu H."/>
        </authorList>
    </citation>
    <scope>NUCLEOTIDE SEQUENCE [LARGE SCALE GENOMIC DNA]</scope>
    <source>
        <strain evidence="1">Sdau11-99</strain>
    </source>
</reference>
<keyword evidence="2" id="KW-1185">Reference proteome</keyword>
<organism evidence="1 2">
    <name type="scientific">Botryosphaeria dothidea</name>
    <dbReference type="NCBI Taxonomy" id="55169"/>
    <lineage>
        <taxon>Eukaryota</taxon>
        <taxon>Fungi</taxon>
        <taxon>Dikarya</taxon>
        <taxon>Ascomycota</taxon>
        <taxon>Pezizomycotina</taxon>
        <taxon>Dothideomycetes</taxon>
        <taxon>Dothideomycetes incertae sedis</taxon>
        <taxon>Botryosphaeriales</taxon>
        <taxon>Botryosphaeriaceae</taxon>
        <taxon>Botryosphaeria</taxon>
    </lineage>
</organism>
<proteinExistence type="predicted"/>
<protein>
    <recommendedName>
        <fullName evidence="3">F-box domain-containing protein</fullName>
    </recommendedName>
</protein>
<sequence length="611" mass="70111">MANATQNAHSDELTSIQCHLDDTLDLLGRDPAQLQIDDLKGLLTRVRDYLGSSSHNIRLLPTLPEELTDHILSFCDCDTLKAARLVSTSLSRITSPKLFESVHIALAKDILENFLKTASHPNLSQHVKHIVFHGQIPRAFNSQRDWEKHIDLRPYPAKGLPLPSGMFRDDNPFPAGTAAAKAWRETPKHTKNSSELLGHYNAYKSFCHTFSDAIRWLHADKNGRRPDVAANRCNPMRHICEDFPKAIAKLPNLETVELTCHNFDDDGHPFWKAIQKKILMTPSQWKRYYPPGSSRLIYDQVDYHMEGVIQLSMLLKALGDASGKNKLRSLSIAAERDPFWIQEHLWGPADLHDPNFADSLAHDQSYTSLFKTMATSMSTLTNLDLDISYRLSGNHSLIADRLSQFLRAAPNLERLRLDFMEGDWEGREEGTERCDLLARLQDIEWPRLKSLRLEVITASNTFLGFLKRVAPTLRSLDLYHVSLVHGSGYWEEVIAQLPRILELDAVKLDSLWDSKFQYPRYEDENGSMLGDEFGRYLLENAGWNEEPDCYIRALQEFITRKNMRMPALDEEDFWEEHQCSECGVLDEKDWSSVSTEDDENSEIMGYEWRIE</sequence>
<gene>
    <name evidence="1" type="ORF">GTA08_BOTSDO04490</name>
</gene>
<dbReference type="CDD" id="cd09917">
    <property type="entry name" value="F-box_SF"/>
    <property type="match status" value="1"/>
</dbReference>
<dbReference type="SUPFAM" id="SSF81383">
    <property type="entry name" value="F-box domain"/>
    <property type="match status" value="1"/>
</dbReference>
<dbReference type="InterPro" id="IPR036047">
    <property type="entry name" value="F-box-like_dom_sf"/>
</dbReference>
<accession>A0A8H4IYL8</accession>
<dbReference type="SUPFAM" id="SSF52047">
    <property type="entry name" value="RNI-like"/>
    <property type="match status" value="1"/>
</dbReference>
<name>A0A8H4IYL8_9PEZI</name>
<evidence type="ECO:0000313" key="2">
    <source>
        <dbReference type="Proteomes" id="UP000572817"/>
    </source>
</evidence>
<dbReference type="EMBL" id="WWBZ02000022">
    <property type="protein sequence ID" value="KAF4307503.1"/>
    <property type="molecule type" value="Genomic_DNA"/>
</dbReference>